<proteinExistence type="predicted"/>
<dbReference type="RefSeq" id="WP_035610982.1">
    <property type="nucleotide sequence ID" value="NZ_JEMG01000001.1"/>
</dbReference>
<protein>
    <recommendedName>
        <fullName evidence="3">DUF1318 domain-containing protein</fullName>
    </recommendedName>
</protein>
<comment type="caution">
    <text evidence="1">The sequence shown here is derived from an EMBL/GenBank/DDBJ whole genome shotgun (WGS) entry which is preliminary data.</text>
</comment>
<dbReference type="PROSITE" id="PS51257">
    <property type="entry name" value="PROKAR_LIPOPROTEIN"/>
    <property type="match status" value="1"/>
</dbReference>
<evidence type="ECO:0000313" key="2">
    <source>
        <dbReference type="Proteomes" id="UP000023268"/>
    </source>
</evidence>
<evidence type="ECO:0000313" key="1">
    <source>
        <dbReference type="EMBL" id="EYC50541.1"/>
    </source>
</evidence>
<name>A0A016XFH4_9BURK</name>
<sequence>MKIPTVTLMVCAVAWTLTGCISAPEVVLVDRATALEEQAAGSFDDLEQRLARAGMNPTPIPFTPNQLEDLGMQPSPLVDPLNKTPAERVDELLLRHCIGEGNEGLLVDTRRHCKAGRMTAEDTALVQRVNRARQQLWAWMRAQKSRTTPGVSEDDLRGRWQRVHAEGLVCGARVQAVDGSWGEKTC</sequence>
<reference evidence="1 2" key="1">
    <citation type="submission" date="2014-02" db="EMBL/GenBank/DDBJ databases">
        <title>Draft Genome of Hylemonella gracilis isolated from the Niagara River.</title>
        <authorList>
            <person name="Pawlowski D.R."/>
            <person name="Koudelka G.B."/>
        </authorList>
    </citation>
    <scope>NUCLEOTIDE SEQUENCE [LARGE SCALE GENOMIC DNA]</scope>
    <source>
        <strain evidence="1 2">Niagara R</strain>
    </source>
</reference>
<dbReference type="EMBL" id="JEMG01000001">
    <property type="protein sequence ID" value="EYC50541.1"/>
    <property type="molecule type" value="Genomic_DNA"/>
</dbReference>
<accession>A0A016XFH4</accession>
<dbReference type="AlphaFoldDB" id="A0A016XFH4"/>
<evidence type="ECO:0008006" key="3">
    <source>
        <dbReference type="Google" id="ProtNLM"/>
    </source>
</evidence>
<dbReference type="STRING" id="1458275.AZ34_05340"/>
<organism evidence="1 2">
    <name type="scientific">Hylemonella gracilis str. Niagara R</name>
    <dbReference type="NCBI Taxonomy" id="1458275"/>
    <lineage>
        <taxon>Bacteria</taxon>
        <taxon>Pseudomonadati</taxon>
        <taxon>Pseudomonadota</taxon>
        <taxon>Betaproteobacteria</taxon>
        <taxon>Burkholderiales</taxon>
        <taxon>Comamonadaceae</taxon>
        <taxon>Hylemonella</taxon>
    </lineage>
</organism>
<dbReference type="eggNOG" id="ENOG5033UY5">
    <property type="taxonomic scope" value="Bacteria"/>
</dbReference>
<gene>
    <name evidence="1" type="ORF">AZ34_05340</name>
</gene>
<dbReference type="Proteomes" id="UP000023268">
    <property type="component" value="Unassembled WGS sequence"/>
</dbReference>